<organism evidence="2 3">
    <name type="scientific">Sphingomonas morindae</name>
    <dbReference type="NCBI Taxonomy" id="1541170"/>
    <lineage>
        <taxon>Bacteria</taxon>
        <taxon>Pseudomonadati</taxon>
        <taxon>Pseudomonadota</taxon>
        <taxon>Alphaproteobacteria</taxon>
        <taxon>Sphingomonadales</taxon>
        <taxon>Sphingomonadaceae</taxon>
        <taxon>Sphingomonas</taxon>
    </lineage>
</organism>
<gene>
    <name evidence="2" type="ORF">LHA26_13155</name>
</gene>
<keyword evidence="3" id="KW-1185">Reference proteome</keyword>
<dbReference type="Proteomes" id="UP001056937">
    <property type="component" value="Chromosome 1"/>
</dbReference>
<feature type="transmembrane region" description="Helical" evidence="1">
    <location>
        <begin position="243"/>
        <end position="265"/>
    </location>
</feature>
<evidence type="ECO:0000256" key="1">
    <source>
        <dbReference type="SAM" id="Phobius"/>
    </source>
</evidence>
<dbReference type="RefSeq" id="WP_252168391.1">
    <property type="nucleotide sequence ID" value="NZ_CP084930.1"/>
</dbReference>
<proteinExistence type="predicted"/>
<keyword evidence="2" id="KW-0131">Cell cycle</keyword>
<dbReference type="InterPro" id="IPR004513">
    <property type="entry name" value="FtsX"/>
</dbReference>
<feature type="transmembrane region" description="Helical" evidence="1">
    <location>
        <begin position="143"/>
        <end position="167"/>
    </location>
</feature>
<keyword evidence="1" id="KW-0472">Membrane</keyword>
<keyword evidence="1" id="KW-1133">Transmembrane helix</keyword>
<evidence type="ECO:0000313" key="3">
    <source>
        <dbReference type="Proteomes" id="UP001056937"/>
    </source>
</evidence>
<dbReference type="PANTHER" id="PTHR47755:SF1">
    <property type="entry name" value="CELL DIVISION PROTEIN FTSX"/>
    <property type="match status" value="1"/>
</dbReference>
<accession>A0ABY4XCG3</accession>
<reference evidence="2" key="1">
    <citation type="journal article" date="2022" name="Toxins">
        <title>Genomic Analysis of Sphingopyxis sp. USTB-05 for Biodegrading Cyanobacterial Hepatotoxins.</title>
        <authorList>
            <person name="Liu C."/>
            <person name="Xu Q."/>
            <person name="Zhao Z."/>
            <person name="Zhang H."/>
            <person name="Liu X."/>
            <person name="Yin C."/>
            <person name="Liu Y."/>
            <person name="Yan H."/>
        </authorList>
    </citation>
    <scope>NUCLEOTIDE SEQUENCE</scope>
    <source>
        <strain evidence="2">NBD5</strain>
    </source>
</reference>
<dbReference type="PANTHER" id="PTHR47755">
    <property type="entry name" value="CELL DIVISION PROTEIN FTSX"/>
    <property type="match status" value="1"/>
</dbReference>
<keyword evidence="2" id="KW-0132">Cell division</keyword>
<keyword evidence="1" id="KW-0812">Transmembrane</keyword>
<sequence length="273" mass="27741">MPWVIAIMMFLTALAAAGGLALGTAAQGLRGGMNGTVTVQVIVADPVERARQAAAATAALRRTPGVRAVRPLGEAELAALLKPWLGEAGLDSDLPLPAMIDARLDPETIDPARLQAVLAPLAPAARIDDHGRWLGPLLGLVRALGVLAAGIVALMAGATAAAVVLAARAALDTHRATIDVLHMMGATDIQVARLFQRRLGLDAVFGAALGLAGAVAVILLIGHKIDAIGAGLIGAVHLSFGDWLLLALLPPAAGLLALGVARITVLRALGRTL</sequence>
<protein>
    <submittedName>
        <fullName evidence="2">Cell division protein</fullName>
    </submittedName>
</protein>
<evidence type="ECO:0000313" key="2">
    <source>
        <dbReference type="EMBL" id="USI74587.1"/>
    </source>
</evidence>
<dbReference type="EMBL" id="CP084930">
    <property type="protein sequence ID" value="USI74587.1"/>
    <property type="molecule type" value="Genomic_DNA"/>
</dbReference>
<feature type="transmembrane region" description="Helical" evidence="1">
    <location>
        <begin position="203"/>
        <end position="223"/>
    </location>
</feature>
<dbReference type="GO" id="GO:0051301">
    <property type="term" value="P:cell division"/>
    <property type="evidence" value="ECO:0007669"/>
    <property type="project" value="UniProtKB-KW"/>
</dbReference>
<name>A0ABY4XCG3_9SPHN</name>